<reference evidence="2 3" key="1">
    <citation type="submission" date="2024-01" db="EMBL/GenBank/DDBJ databases">
        <title>The complete chloroplast genome sequence of Lithospermum erythrorhizon: insights into the phylogenetic relationship among Boraginaceae species and the maternal lineages of purple gromwells.</title>
        <authorList>
            <person name="Okada T."/>
            <person name="Watanabe K."/>
        </authorList>
    </citation>
    <scope>NUCLEOTIDE SEQUENCE [LARGE SCALE GENOMIC DNA]</scope>
</reference>
<dbReference type="EMBL" id="BAABME010008556">
    <property type="protein sequence ID" value="GAA0173338.1"/>
    <property type="molecule type" value="Genomic_DNA"/>
</dbReference>
<name>A0AAV3RDK8_LITER</name>
<keyword evidence="3" id="KW-1185">Reference proteome</keyword>
<evidence type="ECO:0000313" key="2">
    <source>
        <dbReference type="EMBL" id="GAA0173338.1"/>
    </source>
</evidence>
<comment type="caution">
    <text evidence="2">The sequence shown here is derived from an EMBL/GenBank/DDBJ whole genome shotgun (WGS) entry which is preliminary data.</text>
</comment>
<evidence type="ECO:0000256" key="1">
    <source>
        <dbReference type="SAM" id="MobiDB-lite"/>
    </source>
</evidence>
<feature type="region of interest" description="Disordered" evidence="1">
    <location>
        <begin position="179"/>
        <end position="231"/>
    </location>
</feature>
<gene>
    <name evidence="2" type="ORF">LIER_26976</name>
</gene>
<organism evidence="2 3">
    <name type="scientific">Lithospermum erythrorhizon</name>
    <name type="common">Purple gromwell</name>
    <name type="synonym">Lithospermum officinale var. erythrorhizon</name>
    <dbReference type="NCBI Taxonomy" id="34254"/>
    <lineage>
        <taxon>Eukaryota</taxon>
        <taxon>Viridiplantae</taxon>
        <taxon>Streptophyta</taxon>
        <taxon>Embryophyta</taxon>
        <taxon>Tracheophyta</taxon>
        <taxon>Spermatophyta</taxon>
        <taxon>Magnoliopsida</taxon>
        <taxon>eudicotyledons</taxon>
        <taxon>Gunneridae</taxon>
        <taxon>Pentapetalae</taxon>
        <taxon>asterids</taxon>
        <taxon>lamiids</taxon>
        <taxon>Boraginales</taxon>
        <taxon>Boraginaceae</taxon>
        <taxon>Boraginoideae</taxon>
        <taxon>Lithospermeae</taxon>
        <taxon>Lithospermum</taxon>
    </lineage>
</organism>
<dbReference type="Proteomes" id="UP001454036">
    <property type="component" value="Unassembled WGS sequence"/>
</dbReference>
<dbReference type="AlphaFoldDB" id="A0AAV3RDK8"/>
<evidence type="ECO:0008006" key="4">
    <source>
        <dbReference type="Google" id="ProtNLM"/>
    </source>
</evidence>
<feature type="compositionally biased region" description="Basic and acidic residues" evidence="1">
    <location>
        <begin position="204"/>
        <end position="216"/>
    </location>
</feature>
<sequence>MMSCFLHRLCSSGYLDGLYIVRYSGVDRCISFSLLEVYQYLDERIHYWDFLRPSRPTLQLFTDDQQDFEEDMAFFMSLHTNMVGYRKDAYFLLEAYNPHGFSKQLGFSPAIPGFKSRSRDTVLAFEGLRYWRSYIATELGQSVTFPSASKPQGSCKGYSDWLDSVFSVESIISAPLGPGKANSAPRLPRSAVPSSSKPLKKRSLHEDDSADRDPKHAKWSSTRRPGPVVVSSPDVHAAVTKDFEATLLSEIVPSLGAEAQTEVVDSKEPSDCMITEVPDIEASGDEAQTEVVDIKELLDCMITEVASAEVPTGVQRTESILRDSLKVASVELCSFVEGNSHEALLVEEEGIMASFEAFTRFSIHDLSSQGKDLKVVFSKARHVRDAWCGVILPEVHDKIMAIQTASLEENVEEGQESRVE</sequence>
<proteinExistence type="predicted"/>
<protein>
    <recommendedName>
        <fullName evidence="4">Histone acetyltransferase</fullName>
    </recommendedName>
</protein>
<evidence type="ECO:0000313" key="3">
    <source>
        <dbReference type="Proteomes" id="UP001454036"/>
    </source>
</evidence>
<accession>A0AAV3RDK8</accession>